<dbReference type="EMBL" id="KI657455">
    <property type="protein sequence ID" value="ETN87286.1"/>
    <property type="molecule type" value="Genomic_DNA"/>
</dbReference>
<dbReference type="PROSITE" id="PS50026">
    <property type="entry name" value="EGF_3"/>
    <property type="match status" value="2"/>
</dbReference>
<organism evidence="9 10">
    <name type="scientific">Necator americanus</name>
    <name type="common">Human hookworm</name>
    <dbReference type="NCBI Taxonomy" id="51031"/>
    <lineage>
        <taxon>Eukaryota</taxon>
        <taxon>Metazoa</taxon>
        <taxon>Ecdysozoa</taxon>
        <taxon>Nematoda</taxon>
        <taxon>Chromadorea</taxon>
        <taxon>Rhabditida</taxon>
        <taxon>Rhabditina</taxon>
        <taxon>Rhabditomorpha</taxon>
        <taxon>Strongyloidea</taxon>
        <taxon>Ancylostomatidae</taxon>
        <taxon>Bunostominae</taxon>
        <taxon>Necator</taxon>
    </lineage>
</organism>
<dbReference type="Gene3D" id="2.10.25.10">
    <property type="entry name" value="Laminin"/>
    <property type="match status" value="2"/>
</dbReference>
<evidence type="ECO:0000313" key="10">
    <source>
        <dbReference type="Proteomes" id="UP000053676"/>
    </source>
</evidence>
<keyword evidence="7" id="KW-0812">Transmembrane</keyword>
<keyword evidence="1 6" id="KW-0245">EGF-like domain</keyword>
<feature type="transmembrane region" description="Helical" evidence="7">
    <location>
        <begin position="149"/>
        <end position="176"/>
    </location>
</feature>
<dbReference type="SUPFAM" id="SSF57196">
    <property type="entry name" value="EGF/Laminin"/>
    <property type="match status" value="2"/>
</dbReference>
<sequence>MTTSTGLATIGADQLLNGVASRLIFEGPPCDSWPCWNEGECVANGTRGYSCRCLPQFVGRHCQFRIAQICGSSRCQTNSTCFLDGMEIKCPGTKYNEFFTSCDTTPCMNDGVCKEIDGKQRCVCSEPFHGQFCQFISKDWSYDWTVTEVALLFIVVFLVACAVGMICCSSSMGFYVSVPSKRYSRWEEGDFSGDEDDLIALGDIRKGAIRVSHTAETIIETDPPCGSSQQIDVVDL</sequence>
<dbReference type="InterPro" id="IPR000742">
    <property type="entry name" value="EGF"/>
</dbReference>
<feature type="domain" description="EGF-like" evidence="8">
    <location>
        <begin position="26"/>
        <end position="63"/>
    </location>
</feature>
<keyword evidence="10" id="KW-1185">Reference proteome</keyword>
<dbReference type="Proteomes" id="UP000053676">
    <property type="component" value="Unassembled WGS sequence"/>
</dbReference>
<evidence type="ECO:0000256" key="1">
    <source>
        <dbReference type="ARBA" id="ARBA00022536"/>
    </source>
</evidence>
<gene>
    <name evidence="9" type="ORF">NECAME_00145</name>
</gene>
<dbReference type="SMART" id="SM00181">
    <property type="entry name" value="EGF"/>
    <property type="match status" value="2"/>
</dbReference>
<comment type="caution">
    <text evidence="6">Lacks conserved residue(s) required for the propagation of feature annotation.</text>
</comment>
<feature type="disulfide bond" evidence="6">
    <location>
        <begin position="53"/>
        <end position="62"/>
    </location>
</feature>
<keyword evidence="4 6" id="KW-1015">Disulfide bond</keyword>
<protein>
    <submittedName>
        <fullName evidence="9">EGF-like domain protein</fullName>
    </submittedName>
</protein>
<dbReference type="GO" id="GO:0005886">
    <property type="term" value="C:plasma membrane"/>
    <property type="evidence" value="ECO:0007669"/>
    <property type="project" value="TreeGrafter"/>
</dbReference>
<evidence type="ECO:0000256" key="3">
    <source>
        <dbReference type="ARBA" id="ARBA00022737"/>
    </source>
</evidence>
<evidence type="ECO:0000256" key="5">
    <source>
        <dbReference type="ARBA" id="ARBA00023180"/>
    </source>
</evidence>
<name>W2U1P8_NECAM</name>
<evidence type="ECO:0000256" key="7">
    <source>
        <dbReference type="SAM" id="Phobius"/>
    </source>
</evidence>
<dbReference type="PANTHER" id="PTHR24049">
    <property type="entry name" value="CRUMBS FAMILY MEMBER"/>
    <property type="match status" value="1"/>
</dbReference>
<keyword evidence="7" id="KW-1133">Transmembrane helix</keyword>
<dbReference type="GO" id="GO:0007157">
    <property type="term" value="P:heterophilic cell-cell adhesion via plasma membrane cell adhesion molecules"/>
    <property type="evidence" value="ECO:0007669"/>
    <property type="project" value="TreeGrafter"/>
</dbReference>
<dbReference type="OrthoDB" id="5772665at2759"/>
<dbReference type="CDD" id="cd00054">
    <property type="entry name" value="EGF_CA"/>
    <property type="match status" value="1"/>
</dbReference>
<proteinExistence type="predicted"/>
<accession>W2U1P8</accession>
<dbReference type="PANTHER" id="PTHR24049:SF22">
    <property type="entry name" value="DROSOPHILA CRUMBS HOMOLOG"/>
    <property type="match status" value="1"/>
</dbReference>
<dbReference type="GO" id="GO:0032991">
    <property type="term" value="C:protein-containing complex"/>
    <property type="evidence" value="ECO:0007669"/>
    <property type="project" value="TreeGrafter"/>
</dbReference>
<feature type="disulfide bond" evidence="6">
    <location>
        <begin position="124"/>
        <end position="133"/>
    </location>
</feature>
<dbReference type="STRING" id="51031.W2U1P8"/>
<dbReference type="PROSITE" id="PS00022">
    <property type="entry name" value="EGF_1"/>
    <property type="match status" value="2"/>
</dbReference>
<keyword evidence="7" id="KW-0472">Membrane</keyword>
<evidence type="ECO:0000256" key="4">
    <source>
        <dbReference type="ARBA" id="ARBA00023157"/>
    </source>
</evidence>
<keyword evidence="5" id="KW-0325">Glycoprotein</keyword>
<dbReference type="GO" id="GO:0045197">
    <property type="term" value="P:establishment or maintenance of epithelial cell apical/basal polarity"/>
    <property type="evidence" value="ECO:0007669"/>
    <property type="project" value="TreeGrafter"/>
</dbReference>
<keyword evidence="2" id="KW-0732">Signal</keyword>
<dbReference type="OMA" id="LICHSSN"/>
<dbReference type="InterPro" id="IPR051022">
    <property type="entry name" value="Notch_Cell-Fate_Det"/>
</dbReference>
<reference evidence="10" key="1">
    <citation type="journal article" date="2014" name="Nat. Genet.">
        <title>Genome of the human hookworm Necator americanus.</title>
        <authorList>
            <person name="Tang Y.T."/>
            <person name="Gao X."/>
            <person name="Rosa B.A."/>
            <person name="Abubucker S."/>
            <person name="Hallsworth-Pepin K."/>
            <person name="Martin J."/>
            <person name="Tyagi R."/>
            <person name="Heizer E."/>
            <person name="Zhang X."/>
            <person name="Bhonagiri-Palsikar V."/>
            <person name="Minx P."/>
            <person name="Warren W.C."/>
            <person name="Wang Q."/>
            <person name="Zhan B."/>
            <person name="Hotez P.J."/>
            <person name="Sternberg P.W."/>
            <person name="Dougall A."/>
            <person name="Gaze S.T."/>
            <person name="Mulvenna J."/>
            <person name="Sotillo J."/>
            <person name="Ranganathan S."/>
            <person name="Rabelo E.M."/>
            <person name="Wilson R.K."/>
            <person name="Felgner P.L."/>
            <person name="Bethony J."/>
            <person name="Hawdon J.M."/>
            <person name="Gasser R.B."/>
            <person name="Loukas A."/>
            <person name="Mitreva M."/>
        </authorList>
    </citation>
    <scope>NUCLEOTIDE SEQUENCE [LARGE SCALE GENOMIC DNA]</scope>
</reference>
<evidence type="ECO:0000256" key="2">
    <source>
        <dbReference type="ARBA" id="ARBA00022729"/>
    </source>
</evidence>
<dbReference type="FunFam" id="2.10.25.10:FF:000012">
    <property type="entry name" value="Delta-like protein"/>
    <property type="match status" value="1"/>
</dbReference>
<dbReference type="GO" id="GO:0045597">
    <property type="term" value="P:positive regulation of cell differentiation"/>
    <property type="evidence" value="ECO:0007669"/>
    <property type="project" value="UniProtKB-ARBA"/>
</dbReference>
<dbReference type="PROSITE" id="PS01186">
    <property type="entry name" value="EGF_2"/>
    <property type="match status" value="1"/>
</dbReference>
<evidence type="ECO:0000259" key="8">
    <source>
        <dbReference type="PROSITE" id="PS50026"/>
    </source>
</evidence>
<dbReference type="AlphaFoldDB" id="W2U1P8"/>
<evidence type="ECO:0000256" key="6">
    <source>
        <dbReference type="PROSITE-ProRule" id="PRU00076"/>
    </source>
</evidence>
<feature type="domain" description="EGF-like" evidence="8">
    <location>
        <begin position="98"/>
        <end position="134"/>
    </location>
</feature>
<evidence type="ECO:0000313" key="9">
    <source>
        <dbReference type="EMBL" id="ETN87286.1"/>
    </source>
</evidence>
<dbReference type="KEGG" id="nai:NECAME_00145"/>
<keyword evidence="3" id="KW-0677">Repeat</keyword>